<comment type="similarity">
    <text evidence="1">Belongs to the peptidase C48 family.</text>
</comment>
<keyword evidence="2" id="KW-0645">Protease</keyword>
<protein>
    <recommendedName>
        <fullName evidence="4">Ubiquitin-like protease family profile domain-containing protein</fullName>
    </recommendedName>
</protein>
<dbReference type="Gene3D" id="3.40.395.10">
    <property type="entry name" value="Adenoviral Proteinase, Chain A"/>
    <property type="match status" value="1"/>
</dbReference>
<dbReference type="PANTHER" id="PTHR33022">
    <property type="entry name" value="DUF1985 DOMAIN-CONTAINING PROTEIN"/>
    <property type="match status" value="1"/>
</dbReference>
<dbReference type="InterPro" id="IPR003653">
    <property type="entry name" value="Peptidase_C48_C"/>
</dbReference>
<reference evidence="5 6" key="1">
    <citation type="journal article" date="2014" name="Nat. Genet.">
        <title>Genome sequence of the hot pepper provides insights into the evolution of pungency in Capsicum species.</title>
        <authorList>
            <person name="Kim S."/>
            <person name="Park M."/>
            <person name="Yeom S.I."/>
            <person name="Kim Y.M."/>
            <person name="Lee J.M."/>
            <person name="Lee H.A."/>
            <person name="Seo E."/>
            <person name="Choi J."/>
            <person name="Cheong K."/>
            <person name="Kim K.T."/>
            <person name="Jung K."/>
            <person name="Lee G.W."/>
            <person name="Oh S.K."/>
            <person name="Bae C."/>
            <person name="Kim S.B."/>
            <person name="Lee H.Y."/>
            <person name="Kim S.Y."/>
            <person name="Kim M.S."/>
            <person name="Kang B.C."/>
            <person name="Jo Y.D."/>
            <person name="Yang H.B."/>
            <person name="Jeong H.J."/>
            <person name="Kang W.H."/>
            <person name="Kwon J.K."/>
            <person name="Shin C."/>
            <person name="Lim J.Y."/>
            <person name="Park J.H."/>
            <person name="Huh J.H."/>
            <person name="Kim J.S."/>
            <person name="Kim B.D."/>
            <person name="Cohen O."/>
            <person name="Paran I."/>
            <person name="Suh M.C."/>
            <person name="Lee S.B."/>
            <person name="Kim Y.K."/>
            <person name="Shin Y."/>
            <person name="Noh S.J."/>
            <person name="Park J."/>
            <person name="Seo Y.S."/>
            <person name="Kwon S.Y."/>
            <person name="Kim H.A."/>
            <person name="Park J.M."/>
            <person name="Kim H.J."/>
            <person name="Choi S.B."/>
            <person name="Bosland P.W."/>
            <person name="Reeves G."/>
            <person name="Jo S.H."/>
            <person name="Lee B.W."/>
            <person name="Cho H.T."/>
            <person name="Choi H.S."/>
            <person name="Lee M.S."/>
            <person name="Yu Y."/>
            <person name="Do Choi Y."/>
            <person name="Park B.S."/>
            <person name="van Deynze A."/>
            <person name="Ashrafi H."/>
            <person name="Hill T."/>
            <person name="Kim W.T."/>
            <person name="Pai H.S."/>
            <person name="Ahn H.K."/>
            <person name="Yeam I."/>
            <person name="Giovannoni J.J."/>
            <person name="Rose J.K."/>
            <person name="Sorensen I."/>
            <person name="Lee S.J."/>
            <person name="Kim R.W."/>
            <person name="Choi I.Y."/>
            <person name="Choi B.S."/>
            <person name="Lim J.S."/>
            <person name="Lee Y.H."/>
            <person name="Choi D."/>
        </authorList>
    </citation>
    <scope>NUCLEOTIDE SEQUENCE [LARGE SCALE GENOMIC DNA]</scope>
    <source>
        <strain evidence="6">cv. CM334</strain>
    </source>
</reference>
<evidence type="ECO:0000256" key="3">
    <source>
        <dbReference type="ARBA" id="ARBA00022801"/>
    </source>
</evidence>
<dbReference type="PANTHER" id="PTHR33022:SF26">
    <property type="entry name" value="UBIQUITIN-LIKE PROTEASE FAMILY PROFILE DOMAIN-CONTAINING PROTEIN"/>
    <property type="match status" value="1"/>
</dbReference>
<name>A0A2G3AGA6_CAPAN</name>
<comment type="caution">
    <text evidence="5">The sequence shown here is derived from an EMBL/GenBank/DDBJ whole genome shotgun (WGS) entry which is preliminary data.</text>
</comment>
<evidence type="ECO:0000313" key="6">
    <source>
        <dbReference type="Proteomes" id="UP000222542"/>
    </source>
</evidence>
<dbReference type="GO" id="GO:0008234">
    <property type="term" value="F:cysteine-type peptidase activity"/>
    <property type="evidence" value="ECO:0007669"/>
    <property type="project" value="InterPro"/>
</dbReference>
<sequence>MAKHAHRSSSVRDIPLRNLGFDELPFFSLGLTQDEDINLISTNIQSKRGVSIEEFRYVFVLFTGHDVVMLAEIKKLAEVIPLGILACKFYENKGVDIDNYSNYKFNDKMNLFDVFLVENLPQQPNDNLDCGLYMMTYAECLTFGEGVPNVDFDLDLVRMRYASMLWHYGTMVAHNLDATFDRINDNIEDHFKRLRQFLPKLLLPNPIPRVQTPCDESAPNEQVGCHDPHQDVVADLPRVKVFESPYCDTLGDISASTYDLNKVLLPIDKSTHTLVDPCENQGNPNYDYTCENVFGCNPLATRDSMKISAGYPFKMEYDRNLFPWLLVSFDPSAILEYGRSNLGLCSIFLEYDPFAAHDSLCLCRDYSLERESVACLEMLSTPSSGVSYVEHTNEDELENSKYLEEDTLVGVELYDTFVYLFVLMIFSIVI</sequence>
<organism evidence="5 6">
    <name type="scientific">Capsicum annuum</name>
    <name type="common">Capsicum pepper</name>
    <dbReference type="NCBI Taxonomy" id="4072"/>
    <lineage>
        <taxon>Eukaryota</taxon>
        <taxon>Viridiplantae</taxon>
        <taxon>Streptophyta</taxon>
        <taxon>Embryophyta</taxon>
        <taxon>Tracheophyta</taxon>
        <taxon>Spermatophyta</taxon>
        <taxon>Magnoliopsida</taxon>
        <taxon>eudicotyledons</taxon>
        <taxon>Gunneridae</taxon>
        <taxon>Pentapetalae</taxon>
        <taxon>asterids</taxon>
        <taxon>lamiids</taxon>
        <taxon>Solanales</taxon>
        <taxon>Solanaceae</taxon>
        <taxon>Solanoideae</taxon>
        <taxon>Capsiceae</taxon>
        <taxon>Capsicum</taxon>
    </lineage>
</organism>
<dbReference type="Proteomes" id="UP000222542">
    <property type="component" value="Unassembled WGS sequence"/>
</dbReference>
<keyword evidence="3" id="KW-0378">Hydrolase</keyword>
<dbReference type="Gramene" id="PHT93213">
    <property type="protein sequence ID" value="PHT93213"/>
    <property type="gene ID" value="T459_01095"/>
</dbReference>
<evidence type="ECO:0000256" key="2">
    <source>
        <dbReference type="ARBA" id="ARBA00022670"/>
    </source>
</evidence>
<accession>A0A2G3AGA6</accession>
<dbReference type="GO" id="GO:0006508">
    <property type="term" value="P:proteolysis"/>
    <property type="evidence" value="ECO:0007669"/>
    <property type="project" value="UniProtKB-KW"/>
</dbReference>
<dbReference type="EMBL" id="AYRZ02000001">
    <property type="protein sequence ID" value="PHT93213.1"/>
    <property type="molecule type" value="Genomic_DNA"/>
</dbReference>
<dbReference type="Pfam" id="PF02902">
    <property type="entry name" value="Peptidase_C48"/>
    <property type="match status" value="1"/>
</dbReference>
<reference evidence="5 6" key="2">
    <citation type="journal article" date="2017" name="Genome Biol.">
        <title>New reference genome sequences of hot pepper reveal the massive evolution of plant disease-resistance genes by retroduplication.</title>
        <authorList>
            <person name="Kim S."/>
            <person name="Park J."/>
            <person name="Yeom S.I."/>
            <person name="Kim Y.M."/>
            <person name="Seo E."/>
            <person name="Kim K.T."/>
            <person name="Kim M.S."/>
            <person name="Lee J.M."/>
            <person name="Cheong K."/>
            <person name="Shin H.S."/>
            <person name="Kim S.B."/>
            <person name="Han K."/>
            <person name="Lee J."/>
            <person name="Park M."/>
            <person name="Lee H.A."/>
            <person name="Lee H.Y."/>
            <person name="Lee Y."/>
            <person name="Oh S."/>
            <person name="Lee J.H."/>
            <person name="Choi E."/>
            <person name="Choi E."/>
            <person name="Lee S.E."/>
            <person name="Jeon J."/>
            <person name="Kim H."/>
            <person name="Choi G."/>
            <person name="Song H."/>
            <person name="Lee J."/>
            <person name="Lee S.C."/>
            <person name="Kwon J.K."/>
            <person name="Lee H.Y."/>
            <person name="Koo N."/>
            <person name="Hong Y."/>
            <person name="Kim R.W."/>
            <person name="Kang W.H."/>
            <person name="Huh J.H."/>
            <person name="Kang B.C."/>
            <person name="Yang T.J."/>
            <person name="Lee Y.H."/>
            <person name="Bennetzen J.L."/>
            <person name="Choi D."/>
        </authorList>
    </citation>
    <scope>NUCLEOTIDE SEQUENCE [LARGE SCALE GENOMIC DNA]</scope>
    <source>
        <strain evidence="6">cv. CM334</strain>
    </source>
</reference>
<gene>
    <name evidence="5" type="ORF">T459_01095</name>
</gene>
<evidence type="ECO:0000313" key="5">
    <source>
        <dbReference type="EMBL" id="PHT93213.1"/>
    </source>
</evidence>
<dbReference type="InterPro" id="IPR038765">
    <property type="entry name" value="Papain-like_cys_pep_sf"/>
</dbReference>
<evidence type="ECO:0000259" key="4">
    <source>
        <dbReference type="Pfam" id="PF02902"/>
    </source>
</evidence>
<dbReference type="AlphaFoldDB" id="A0A2G3AGA6"/>
<keyword evidence="6" id="KW-1185">Reference proteome</keyword>
<proteinExistence type="inferred from homology"/>
<dbReference type="SUPFAM" id="SSF54001">
    <property type="entry name" value="Cysteine proteinases"/>
    <property type="match status" value="1"/>
</dbReference>
<feature type="domain" description="Ubiquitin-like protease family profile" evidence="4">
    <location>
        <begin position="105"/>
        <end position="164"/>
    </location>
</feature>
<evidence type="ECO:0000256" key="1">
    <source>
        <dbReference type="ARBA" id="ARBA00005234"/>
    </source>
</evidence>